<dbReference type="AlphaFoldDB" id="A0A151Z6V3"/>
<accession>A0A151Z6V3</accession>
<evidence type="ECO:0000313" key="1">
    <source>
        <dbReference type="EMBL" id="KYQ89514.1"/>
    </source>
</evidence>
<dbReference type="EMBL" id="LODT01000039">
    <property type="protein sequence ID" value="KYQ89514.1"/>
    <property type="molecule type" value="Genomic_DNA"/>
</dbReference>
<evidence type="ECO:0000313" key="2">
    <source>
        <dbReference type="Proteomes" id="UP000076078"/>
    </source>
</evidence>
<protein>
    <submittedName>
        <fullName evidence="1">Cell differentiation protein rcd1</fullName>
    </submittedName>
</protein>
<comment type="caution">
    <text evidence="1">The sequence shown here is derived from an EMBL/GenBank/DDBJ whole genome shotgun (WGS) entry which is preliminary data.</text>
</comment>
<dbReference type="InParanoid" id="A0A151Z6V3"/>
<organism evidence="1 2">
    <name type="scientific">Tieghemostelium lacteum</name>
    <name type="common">Slime mold</name>
    <name type="synonym">Dictyostelium lacteum</name>
    <dbReference type="NCBI Taxonomy" id="361077"/>
    <lineage>
        <taxon>Eukaryota</taxon>
        <taxon>Amoebozoa</taxon>
        <taxon>Evosea</taxon>
        <taxon>Eumycetozoa</taxon>
        <taxon>Dictyostelia</taxon>
        <taxon>Dictyosteliales</taxon>
        <taxon>Raperosteliaceae</taxon>
        <taxon>Tieghemostelium</taxon>
    </lineage>
</organism>
<keyword evidence="2" id="KW-1185">Reference proteome</keyword>
<name>A0A151Z6V3_TIELA</name>
<sequence>MNNLIPHYKEIYANEKRIKKNFKFKKSKSNFAQSRKSLIKNEIESLVDLSKDYEIYRQSILEWFNNDTVSSVKVNLKILQSITVYLKKDEFKSKEFLDLLTDNNPMKRYLYLSLLLNEPQSLFYCDANVIKLLFNDQEIGIRLYTGHLIGLNVKVLYEKYLVFLPEFLQVTREYPNCFTYLIPKEHFKLFDQLDYKDLKNHWYHKSSVEFIGMIQRLIKEIIKCISITKPRHRSPIKIDFIFNYLNDTDISITEKLVSQQDIVSGLQYLFGRINSENSHYVVKNQLDTLLKVFGHQVIYDGMANAIVSDKRIFEWFKTLDPDFVAELIERKGVEFWKEPIRNSVLVGRYSPYSTDLSVKIKLLEIMSLETKESRQEFFKKKVNGQFVSERGIWFYIWLHRQYQQDLSPMLFKDFENRILRGSIYGNLMESLLRFYLLNRKPDMEYPRDFIEVLYTQLQKSIKTNYLPNLPGVILILGRFLSDDKIMELFQIYFKRYITNGLIIDELYGVLRAYPKTISYIIDSIIQIPISRNIFNSHTLYRLISTIVRVVSQLNISVQSTYSQKLLELFINFRDYSLYRTTIPIEYPKYLFISKSISLYILRILPFKQCSTHRDILEYIVNDNHKLITITQSPTDNIINSLHYNNNQVKSLTIHVLSNVNKFQMCSGDSTVLKFQVPSTHHLMELVKDKMEKCTILETLKIKCHFIVESEKSKLTSWLEENVPISIVIHLTIKNDNSSMKLCYQRIGNGKKLHRYSIHCKPNNNHIPFQNLFIENPKLISISSSIEFFIRFVEYLSKNSNKQQSVKILDFTIINLESLKMDTITNILTEKLNQLFQSLVVCTSIIKVCLSLNDQIPINCNWSLINLHNIYEPNNNFTIFYKK</sequence>
<reference evidence="1 2" key="1">
    <citation type="submission" date="2015-12" db="EMBL/GenBank/DDBJ databases">
        <title>Dictyostelia acquired genes for synthesis and detection of signals that induce cell-type specialization by lateral gene transfer from prokaryotes.</title>
        <authorList>
            <person name="Gloeckner G."/>
            <person name="Schaap P."/>
        </authorList>
    </citation>
    <scope>NUCLEOTIDE SEQUENCE [LARGE SCALE GENOMIC DNA]</scope>
    <source>
        <strain evidence="1 2">TK</strain>
    </source>
</reference>
<proteinExistence type="predicted"/>
<dbReference type="Proteomes" id="UP000076078">
    <property type="component" value="Unassembled WGS sequence"/>
</dbReference>
<gene>
    <name evidence="1" type="ORF">DLAC_09462</name>
</gene>